<evidence type="ECO:0000256" key="3">
    <source>
        <dbReference type="ARBA" id="ARBA00022448"/>
    </source>
</evidence>
<keyword evidence="10" id="KW-1185">Reference proteome</keyword>
<feature type="transmembrane region" description="Helical" evidence="8">
    <location>
        <begin position="51"/>
        <end position="74"/>
    </location>
</feature>
<feature type="transmembrane region" description="Helical" evidence="8">
    <location>
        <begin position="12"/>
        <end position="30"/>
    </location>
</feature>
<dbReference type="InterPro" id="IPR001734">
    <property type="entry name" value="Na/solute_symporter"/>
</dbReference>
<comment type="subcellular location">
    <subcellularLocation>
        <location evidence="1">Membrane</location>
        <topology evidence="1">Multi-pass membrane protein</topology>
    </subcellularLocation>
</comment>
<evidence type="ECO:0000256" key="8">
    <source>
        <dbReference type="SAM" id="Phobius"/>
    </source>
</evidence>
<dbReference type="InterPro" id="IPR038377">
    <property type="entry name" value="Na/Glc_symporter_sf"/>
</dbReference>
<feature type="transmembrane region" description="Helical" evidence="8">
    <location>
        <begin position="377"/>
        <end position="395"/>
    </location>
</feature>
<feature type="transmembrane region" description="Helical" evidence="8">
    <location>
        <begin position="80"/>
        <end position="100"/>
    </location>
</feature>
<dbReference type="EMBL" id="JYNX01000038">
    <property type="protein sequence ID" value="KMO77694.1"/>
    <property type="molecule type" value="Genomic_DNA"/>
</dbReference>
<evidence type="ECO:0000256" key="5">
    <source>
        <dbReference type="ARBA" id="ARBA00022989"/>
    </source>
</evidence>
<feature type="transmembrane region" description="Helical" evidence="8">
    <location>
        <begin position="319"/>
        <end position="338"/>
    </location>
</feature>
<evidence type="ECO:0000256" key="2">
    <source>
        <dbReference type="ARBA" id="ARBA00006434"/>
    </source>
</evidence>
<dbReference type="GO" id="GO:0005886">
    <property type="term" value="C:plasma membrane"/>
    <property type="evidence" value="ECO:0007669"/>
    <property type="project" value="TreeGrafter"/>
</dbReference>
<feature type="transmembrane region" description="Helical" evidence="8">
    <location>
        <begin position="272"/>
        <end position="299"/>
    </location>
</feature>
<feature type="transmembrane region" description="Helical" evidence="8">
    <location>
        <begin position="229"/>
        <end position="251"/>
    </location>
</feature>
<feature type="transmembrane region" description="Helical" evidence="8">
    <location>
        <begin position="158"/>
        <end position="177"/>
    </location>
</feature>
<sequence>MFHPSNLSPGIGFLLMLGLGAFMFFVAYVVKSMVKNTHDFVIADRRIGFGFGVGSVIAVWTWSMAVMMSSAQAFTFGTSGLIWFVVPNGLAVMLMVPFAIRLRRQMPAGYTIVEFIRERFQNKPATTIALVAMLLGLLAEIFINLFGVVLVMGVVFGINPTVVLIVTLATVTIYSYFGGLWTSAITATFNTLLITVPAAIVVLAVLAKVGGPSLVFQKVEEAGPNTLNAFDGAAAAGFGISLSLGLLASTMADQTFWQKAWALKPATLGRTFVWAGLWFYPIPIVLGLLGLVGLGYGVSLEDLGAAGPGGVGPYVVSHLGLPIVLIALYVLIILNACYSSIDGAFSALSSVVAVDILKRAKPDIAPKTLFRWTKSSIIIAGVIGGIVVSSGIDYVELVNTVYFLKAALIIPLALAIFWRRMTALAFVASLVLAIAVGYPVREYVGELQGIITLEAISLVAAVGISLLQRQSFDFGSLSRRNSALIESDHAVDFGGAIVPEREVNKVTQDVDPDPVR</sequence>
<dbReference type="PROSITE" id="PS50283">
    <property type="entry name" value="NA_SOLUT_SYMP_3"/>
    <property type="match status" value="1"/>
</dbReference>
<dbReference type="Gene3D" id="1.20.1730.10">
    <property type="entry name" value="Sodium/glucose cotransporter"/>
    <property type="match status" value="1"/>
</dbReference>
<protein>
    <submittedName>
        <fullName evidence="9">Cation/acetate symporter ActP</fullName>
    </submittedName>
</protein>
<comment type="similarity">
    <text evidence="2 7">Belongs to the sodium:solute symporter (SSF) (TC 2.A.21) family.</text>
</comment>
<evidence type="ECO:0000256" key="1">
    <source>
        <dbReference type="ARBA" id="ARBA00004141"/>
    </source>
</evidence>
<dbReference type="PATRIC" id="fig|1800.3.peg.3369"/>
<dbReference type="RefSeq" id="WP_236695485.1">
    <property type="nucleotide sequence ID" value="NZ_JYNX01000038.1"/>
</dbReference>
<dbReference type="Pfam" id="PF00474">
    <property type="entry name" value="SSF"/>
    <property type="match status" value="1"/>
</dbReference>
<dbReference type="GO" id="GO:0015606">
    <property type="term" value="F:spermidine transmembrane transporter activity"/>
    <property type="evidence" value="ECO:0007669"/>
    <property type="project" value="TreeGrafter"/>
</dbReference>
<evidence type="ECO:0000256" key="4">
    <source>
        <dbReference type="ARBA" id="ARBA00022692"/>
    </source>
</evidence>
<accession>A0A0J6W5D5</accession>
<keyword evidence="3" id="KW-0813">Transport</keyword>
<proteinExistence type="inferred from homology"/>
<evidence type="ECO:0000256" key="7">
    <source>
        <dbReference type="RuleBase" id="RU362091"/>
    </source>
</evidence>
<name>A0A0J6W5D5_MYCCU</name>
<dbReference type="Proteomes" id="UP000036176">
    <property type="component" value="Unassembled WGS sequence"/>
</dbReference>
<keyword evidence="6 8" id="KW-0472">Membrane</keyword>
<feature type="transmembrane region" description="Helical" evidence="8">
    <location>
        <begin position="447"/>
        <end position="467"/>
    </location>
</feature>
<evidence type="ECO:0000256" key="6">
    <source>
        <dbReference type="ARBA" id="ARBA00023136"/>
    </source>
</evidence>
<feature type="transmembrane region" description="Helical" evidence="8">
    <location>
        <begin position="127"/>
        <end position="152"/>
    </location>
</feature>
<evidence type="ECO:0000313" key="9">
    <source>
        <dbReference type="EMBL" id="KMO77694.1"/>
    </source>
</evidence>
<evidence type="ECO:0000313" key="10">
    <source>
        <dbReference type="Proteomes" id="UP000036176"/>
    </source>
</evidence>
<feature type="transmembrane region" description="Helical" evidence="8">
    <location>
        <begin position="423"/>
        <end position="441"/>
    </location>
</feature>
<dbReference type="InterPro" id="IPR050277">
    <property type="entry name" value="Sodium:Solute_Symporter"/>
</dbReference>
<feature type="transmembrane region" description="Helical" evidence="8">
    <location>
        <begin position="189"/>
        <end position="209"/>
    </location>
</feature>
<dbReference type="PANTHER" id="PTHR48086:SF10">
    <property type="entry name" value="AGR155CP"/>
    <property type="match status" value="1"/>
</dbReference>
<feature type="transmembrane region" description="Helical" evidence="8">
    <location>
        <begin position="401"/>
        <end position="418"/>
    </location>
</feature>
<keyword evidence="5 8" id="KW-1133">Transmembrane helix</keyword>
<dbReference type="AlphaFoldDB" id="A0A0J6W5D5"/>
<reference evidence="9 10" key="1">
    <citation type="journal article" date="2015" name="Genome Biol. Evol.">
        <title>Characterization of Three Mycobacterium spp. with Potential Use in Bioremediation by Genome Sequencing and Comparative Genomics.</title>
        <authorList>
            <person name="Das S."/>
            <person name="Pettersson B.M."/>
            <person name="Behra P.R."/>
            <person name="Ramesh M."/>
            <person name="Dasgupta S."/>
            <person name="Bhattacharya A."/>
            <person name="Kirsebom L.A."/>
        </authorList>
    </citation>
    <scope>NUCLEOTIDE SEQUENCE [LARGE SCALE GENOMIC DNA]</scope>
    <source>
        <strain evidence="9 10">DSM 44219</strain>
    </source>
</reference>
<gene>
    <name evidence="9" type="primary">actP_4</name>
    <name evidence="9" type="ORF">MCHUDSM44219_03355</name>
</gene>
<organism evidence="9 10">
    <name type="scientific">Mycolicibacterium chubuense</name>
    <name type="common">Mycobacterium chubuense</name>
    <dbReference type="NCBI Taxonomy" id="1800"/>
    <lineage>
        <taxon>Bacteria</taxon>
        <taxon>Bacillati</taxon>
        <taxon>Actinomycetota</taxon>
        <taxon>Actinomycetes</taxon>
        <taxon>Mycobacteriales</taxon>
        <taxon>Mycobacteriaceae</taxon>
        <taxon>Mycolicibacterium</taxon>
    </lineage>
</organism>
<comment type="caution">
    <text evidence="9">The sequence shown here is derived from an EMBL/GenBank/DDBJ whole genome shotgun (WGS) entry which is preliminary data.</text>
</comment>
<keyword evidence="4 8" id="KW-0812">Transmembrane</keyword>
<dbReference type="PANTHER" id="PTHR48086">
    <property type="entry name" value="SODIUM/PROLINE SYMPORTER-RELATED"/>
    <property type="match status" value="1"/>
</dbReference>